<dbReference type="AlphaFoldDB" id="A0A4R5XTA8"/>
<dbReference type="RefSeq" id="WP_133350774.1">
    <property type="nucleotide sequence ID" value="NZ_SMZQ01000009.1"/>
</dbReference>
<dbReference type="OrthoDB" id="5087880at2"/>
<protein>
    <submittedName>
        <fullName evidence="1">Uncharacterized protein</fullName>
    </submittedName>
</protein>
<evidence type="ECO:0000313" key="2">
    <source>
        <dbReference type="Proteomes" id="UP000294621"/>
    </source>
</evidence>
<dbReference type="Proteomes" id="UP000294621">
    <property type="component" value="Unassembled WGS sequence"/>
</dbReference>
<reference evidence="1 2" key="1">
    <citation type="submission" date="2019-03" db="EMBL/GenBank/DDBJ databases">
        <title>Genome Sequencing and Assembly of Various Microbes Isolated from Partially Reclaimed Soil and Acid Mine Drainage (AMD) Site.</title>
        <authorList>
            <person name="Steinbock B."/>
            <person name="Bechtold R."/>
            <person name="Sevigny J.L."/>
            <person name="Thomas D."/>
            <person name="Cuthill L.R."/>
            <person name="Aveiro Johannsen E.J."/>
            <person name="Thomas K."/>
            <person name="Ghosh A."/>
        </authorList>
    </citation>
    <scope>NUCLEOTIDE SEQUENCE [LARGE SCALE GENOMIC DNA]</scope>
    <source>
        <strain evidence="1 2">S-A1</strain>
    </source>
</reference>
<dbReference type="EMBL" id="SMZQ01000009">
    <property type="protein sequence ID" value="TDL34047.1"/>
    <property type="molecule type" value="Genomic_DNA"/>
</dbReference>
<sequence>MNLSRYILDAVELTGAGEVHIIGLWEDRPDAGWIVYRRTIDPTRILGRRLEFHKTAADGTIEGFARDVAINLVEPIGTARRTQDRHGIVWVGVPVDCPTPELPEEILRALGGNSNT</sequence>
<gene>
    <name evidence="1" type="ORF">E2R57_16195</name>
</gene>
<accession>A0A4R5XTA8</accession>
<comment type="caution">
    <text evidence="1">The sequence shown here is derived from an EMBL/GenBank/DDBJ whole genome shotgun (WGS) entry which is preliminary data.</text>
</comment>
<organism evidence="1 2">
    <name type="scientific">Arthrobacter nitrophenolicus</name>
    <dbReference type="NCBI Taxonomy" id="683150"/>
    <lineage>
        <taxon>Bacteria</taxon>
        <taxon>Bacillati</taxon>
        <taxon>Actinomycetota</taxon>
        <taxon>Actinomycetes</taxon>
        <taxon>Micrococcales</taxon>
        <taxon>Micrococcaceae</taxon>
        <taxon>Arthrobacter</taxon>
    </lineage>
</organism>
<evidence type="ECO:0000313" key="1">
    <source>
        <dbReference type="EMBL" id="TDL34047.1"/>
    </source>
</evidence>
<name>A0A4R5XTA8_9MICC</name>
<proteinExistence type="predicted"/>